<accession>M1W0Z2</accession>
<evidence type="ECO:0000313" key="2">
    <source>
        <dbReference type="EMBL" id="CCE30296.1"/>
    </source>
</evidence>
<dbReference type="Proteomes" id="UP000016801">
    <property type="component" value="Unassembled WGS sequence"/>
</dbReference>
<reference evidence="2 3" key="1">
    <citation type="journal article" date="2013" name="PLoS Genet.">
        <title>Plant-symbiotic fungi as chemical engineers: Multi-genome analysis of the Clavicipitaceae reveals dynamics of alkaloid loci.</title>
        <authorList>
            <person name="Schardl C.L."/>
            <person name="Young C.A."/>
            <person name="Hesse U."/>
            <person name="Amyotte S.G."/>
            <person name="Andreeva K."/>
            <person name="Calie P.J."/>
            <person name="Fleetwood D.J."/>
            <person name="Haws D.C."/>
            <person name="Moore N."/>
            <person name="Oeser B."/>
            <person name="Panaccione D.G."/>
            <person name="Schweri K.K."/>
            <person name="Voisey C.R."/>
            <person name="Farman M.L."/>
            <person name="Jaromczyk J.W."/>
            <person name="Roe B.A."/>
            <person name="O'Sullivan D.M."/>
            <person name="Scott B."/>
            <person name="Tudzynski P."/>
            <person name="An Z."/>
            <person name="Arnaoudova E.G."/>
            <person name="Bullock C.T."/>
            <person name="Charlton N.D."/>
            <person name="Chen L."/>
            <person name="Cox M."/>
            <person name="Dinkins R.D."/>
            <person name="Florea S."/>
            <person name="Glenn A.E."/>
            <person name="Gordon A."/>
            <person name="Gueldener U."/>
            <person name="Harris D.R."/>
            <person name="Hollin W."/>
            <person name="Jaromczyk J."/>
            <person name="Johnson R.D."/>
            <person name="Khan A.K."/>
            <person name="Leistner E."/>
            <person name="Leuchtmann A."/>
            <person name="Li C."/>
            <person name="Liu J."/>
            <person name="Liu J."/>
            <person name="Liu M."/>
            <person name="Mace W."/>
            <person name="Machado C."/>
            <person name="Nagabhyru P."/>
            <person name="Pan J."/>
            <person name="Schmid J."/>
            <person name="Sugawara K."/>
            <person name="Steiner U."/>
            <person name="Takach J.E."/>
            <person name="Tanaka E."/>
            <person name="Webb J.S."/>
            <person name="Wilson E.V."/>
            <person name="Wiseman J.L."/>
            <person name="Yoshida R."/>
            <person name="Zeng Z."/>
        </authorList>
    </citation>
    <scope>NUCLEOTIDE SEQUENCE [LARGE SCALE GENOMIC DNA]</scope>
    <source>
        <strain evidence="2 3">20.1</strain>
    </source>
</reference>
<name>M1W0Z2_CLAP2</name>
<keyword evidence="3" id="KW-1185">Reference proteome</keyword>
<sequence length="108" mass="11819">MASVEKSSCPPQKRALKPPLPTSTHVESSKSKADVRHILPADQPRVGMCTARSRRVVALHQPSIIVIVNVMANCMNSLLIWLSETVRINTADVAQQFLDADTLSSCRP</sequence>
<protein>
    <submittedName>
        <fullName evidence="2">Uncharacterized protein</fullName>
    </submittedName>
</protein>
<dbReference type="EMBL" id="CAGA01000021">
    <property type="protein sequence ID" value="CCE30296.1"/>
    <property type="molecule type" value="Genomic_DNA"/>
</dbReference>
<proteinExistence type="predicted"/>
<evidence type="ECO:0000256" key="1">
    <source>
        <dbReference type="SAM" id="MobiDB-lite"/>
    </source>
</evidence>
<dbReference type="AlphaFoldDB" id="M1W0Z2"/>
<feature type="compositionally biased region" description="Polar residues" evidence="1">
    <location>
        <begin position="1"/>
        <end position="10"/>
    </location>
</feature>
<dbReference type="OrthoDB" id="3513895at2759"/>
<feature type="region of interest" description="Disordered" evidence="1">
    <location>
        <begin position="1"/>
        <end position="35"/>
    </location>
</feature>
<gene>
    <name evidence="2" type="ORF">CPUR_04144</name>
</gene>
<dbReference type="VEuPathDB" id="FungiDB:CPUR_04144"/>
<evidence type="ECO:0000313" key="3">
    <source>
        <dbReference type="Proteomes" id="UP000016801"/>
    </source>
</evidence>
<dbReference type="HOGENOM" id="CLU_2196677_0_0_1"/>
<organism evidence="2 3">
    <name type="scientific">Claviceps purpurea (strain 20.1)</name>
    <name type="common">Ergot fungus</name>
    <name type="synonym">Sphacelia segetum</name>
    <dbReference type="NCBI Taxonomy" id="1111077"/>
    <lineage>
        <taxon>Eukaryota</taxon>
        <taxon>Fungi</taxon>
        <taxon>Dikarya</taxon>
        <taxon>Ascomycota</taxon>
        <taxon>Pezizomycotina</taxon>
        <taxon>Sordariomycetes</taxon>
        <taxon>Hypocreomycetidae</taxon>
        <taxon>Hypocreales</taxon>
        <taxon>Clavicipitaceae</taxon>
        <taxon>Claviceps</taxon>
    </lineage>
</organism>
<comment type="caution">
    <text evidence="2">The sequence shown here is derived from an EMBL/GenBank/DDBJ whole genome shotgun (WGS) entry which is preliminary data.</text>
</comment>